<dbReference type="OrthoDB" id="9788724at2"/>
<evidence type="ECO:0000259" key="2">
    <source>
        <dbReference type="Pfam" id="PF16401"/>
    </source>
</evidence>
<feature type="transmembrane region" description="Helical" evidence="1">
    <location>
        <begin position="114"/>
        <end position="133"/>
    </location>
</feature>
<name>A0A3E1YG07_9BACT</name>
<dbReference type="RefSeq" id="WP_116973525.1">
    <property type="nucleotide sequence ID" value="NZ_QPMM01000001.1"/>
</dbReference>
<keyword evidence="1" id="KW-1133">Transmembrane helix</keyword>
<feature type="transmembrane region" description="Helical" evidence="1">
    <location>
        <begin position="15"/>
        <end position="36"/>
    </location>
</feature>
<keyword evidence="4" id="KW-1185">Reference proteome</keyword>
<dbReference type="InterPro" id="IPR032176">
    <property type="entry name" value="DUF5009"/>
</dbReference>
<feature type="transmembrane region" description="Helical" evidence="1">
    <location>
        <begin position="145"/>
        <end position="163"/>
    </location>
</feature>
<dbReference type="PANTHER" id="PTHR31061">
    <property type="entry name" value="LD22376P"/>
    <property type="match status" value="1"/>
</dbReference>
<dbReference type="PANTHER" id="PTHR31061:SF24">
    <property type="entry name" value="LD22376P"/>
    <property type="match status" value="1"/>
</dbReference>
<dbReference type="AlphaFoldDB" id="A0A3E1YG07"/>
<keyword evidence="1" id="KW-0812">Transmembrane</keyword>
<keyword evidence="1" id="KW-0472">Membrane</keyword>
<gene>
    <name evidence="3" type="ORF">DVR12_00655</name>
</gene>
<evidence type="ECO:0000313" key="3">
    <source>
        <dbReference type="EMBL" id="RFS26333.1"/>
    </source>
</evidence>
<feature type="transmembrane region" description="Helical" evidence="1">
    <location>
        <begin position="224"/>
        <end position="250"/>
    </location>
</feature>
<dbReference type="EMBL" id="QPMM01000001">
    <property type="protein sequence ID" value="RFS26333.1"/>
    <property type="molecule type" value="Genomic_DNA"/>
</dbReference>
<feature type="transmembrane region" description="Helical" evidence="1">
    <location>
        <begin position="202"/>
        <end position="218"/>
    </location>
</feature>
<feature type="transmembrane region" description="Helical" evidence="1">
    <location>
        <begin position="262"/>
        <end position="283"/>
    </location>
</feature>
<accession>A0A3E1YG07</accession>
<sequence length="392" mass="43682">MSIPNKPSRQLSIDAFRAITMLLMIFVNDVSGVSNIPKWIDHVSGRADGLGFADTVFPTFLFIVGLSMPIAIGNRLKKQESFIRIESHIILRSLALIVMGFFHVNLESYSDQAVLPHAIWELIITISFFLIWLDYPSTVSKSLQVVFKGSGIALLILMAVLYTGEHGSGIRGMRLSWGGILGIIGWAYLISATLYLLIRGNLILTGVLLLLFLGINIGDHGRWLSIYIWPLGDASSVTLVMGGAFIGALYHHYRTANKLNQLWIVFALIGTGAILAGLILRPYTDGISKIRSTPAWVLICGGLAVIIFELLIYLVDIKGKVKWFKWIKPAGTSTLTCYLMPYLLYSLMSLSHLWYPHWFNTGIGGILRSFVVAFVLIMVVGWMEKKHLRLKI</sequence>
<feature type="transmembrane region" description="Helical" evidence="1">
    <location>
        <begin position="335"/>
        <end position="355"/>
    </location>
</feature>
<dbReference type="Pfam" id="PF16401">
    <property type="entry name" value="DUF5009"/>
    <property type="match status" value="1"/>
</dbReference>
<protein>
    <submittedName>
        <fullName evidence="3">DUF5009 domain-containing protein</fullName>
    </submittedName>
</protein>
<organism evidence="3 4">
    <name type="scientific">Chitinophaga silvatica</name>
    <dbReference type="NCBI Taxonomy" id="2282649"/>
    <lineage>
        <taxon>Bacteria</taxon>
        <taxon>Pseudomonadati</taxon>
        <taxon>Bacteroidota</taxon>
        <taxon>Chitinophagia</taxon>
        <taxon>Chitinophagales</taxon>
        <taxon>Chitinophagaceae</taxon>
        <taxon>Chitinophaga</taxon>
    </lineage>
</organism>
<evidence type="ECO:0000256" key="1">
    <source>
        <dbReference type="SAM" id="Phobius"/>
    </source>
</evidence>
<feature type="transmembrane region" description="Helical" evidence="1">
    <location>
        <begin position="175"/>
        <end position="197"/>
    </location>
</feature>
<feature type="transmembrane region" description="Helical" evidence="1">
    <location>
        <begin position="295"/>
        <end position="315"/>
    </location>
</feature>
<evidence type="ECO:0000313" key="4">
    <source>
        <dbReference type="Proteomes" id="UP000260644"/>
    </source>
</evidence>
<feature type="domain" description="DUF5009" evidence="2">
    <location>
        <begin position="9"/>
        <end position="166"/>
    </location>
</feature>
<comment type="caution">
    <text evidence="3">The sequence shown here is derived from an EMBL/GenBank/DDBJ whole genome shotgun (WGS) entry which is preliminary data.</text>
</comment>
<proteinExistence type="predicted"/>
<feature type="transmembrane region" description="Helical" evidence="1">
    <location>
        <begin position="361"/>
        <end position="383"/>
    </location>
</feature>
<dbReference type="Proteomes" id="UP000260644">
    <property type="component" value="Unassembled WGS sequence"/>
</dbReference>
<feature type="transmembrane region" description="Helical" evidence="1">
    <location>
        <begin position="85"/>
        <end position="102"/>
    </location>
</feature>
<feature type="transmembrane region" description="Helical" evidence="1">
    <location>
        <begin position="56"/>
        <end position="73"/>
    </location>
</feature>
<reference evidence="3 4" key="1">
    <citation type="submission" date="2018-07" db="EMBL/GenBank/DDBJ databases">
        <title>Chitinophaga K2CV101002-2 sp. nov., isolated from a monsoon evergreen broad-leaved forest soil.</title>
        <authorList>
            <person name="Lv Y."/>
        </authorList>
    </citation>
    <scope>NUCLEOTIDE SEQUENCE [LARGE SCALE GENOMIC DNA]</scope>
    <source>
        <strain evidence="3 4">GDMCC 1.1288</strain>
    </source>
</reference>